<comment type="similarity">
    <text evidence="2">Belongs to the GerABKC lipoprotein family.</text>
</comment>
<evidence type="ECO:0000259" key="8">
    <source>
        <dbReference type="Pfam" id="PF05504"/>
    </source>
</evidence>
<comment type="caution">
    <text evidence="10">The sequence shown here is derived from an EMBL/GenBank/DDBJ whole genome shotgun (WGS) entry which is preliminary data.</text>
</comment>
<dbReference type="NCBIfam" id="TIGR02887">
    <property type="entry name" value="spore_ger_x_C"/>
    <property type="match status" value="1"/>
</dbReference>
<evidence type="ECO:0000256" key="4">
    <source>
        <dbReference type="ARBA" id="ARBA00022729"/>
    </source>
</evidence>
<feature type="domain" description="Spore germination GerAC-like C-terminal" evidence="8">
    <location>
        <begin position="242"/>
        <end position="410"/>
    </location>
</feature>
<keyword evidence="6" id="KW-0564">Palmitate</keyword>
<name>A0ABX1ZBU8_9BACL</name>
<dbReference type="Proteomes" id="UP000658690">
    <property type="component" value="Unassembled WGS sequence"/>
</dbReference>
<evidence type="ECO:0000256" key="6">
    <source>
        <dbReference type="ARBA" id="ARBA00023139"/>
    </source>
</evidence>
<dbReference type="PANTHER" id="PTHR35789">
    <property type="entry name" value="SPORE GERMINATION PROTEIN B3"/>
    <property type="match status" value="1"/>
</dbReference>
<proteinExistence type="inferred from homology"/>
<evidence type="ECO:0000256" key="5">
    <source>
        <dbReference type="ARBA" id="ARBA00023136"/>
    </source>
</evidence>
<protein>
    <submittedName>
        <fullName evidence="10">Ger(X)C family spore germination protein</fullName>
    </submittedName>
</protein>
<evidence type="ECO:0000256" key="2">
    <source>
        <dbReference type="ARBA" id="ARBA00007886"/>
    </source>
</evidence>
<dbReference type="PANTHER" id="PTHR35789:SF1">
    <property type="entry name" value="SPORE GERMINATION PROTEIN B3"/>
    <property type="match status" value="1"/>
</dbReference>
<organism evidence="10 11">
    <name type="scientific">Paenibacillus germinis</name>
    <dbReference type="NCBI Taxonomy" id="2654979"/>
    <lineage>
        <taxon>Bacteria</taxon>
        <taxon>Bacillati</taxon>
        <taxon>Bacillota</taxon>
        <taxon>Bacilli</taxon>
        <taxon>Bacillales</taxon>
        <taxon>Paenibacillaceae</taxon>
        <taxon>Paenibacillus</taxon>
    </lineage>
</organism>
<evidence type="ECO:0000259" key="9">
    <source>
        <dbReference type="Pfam" id="PF25198"/>
    </source>
</evidence>
<evidence type="ECO:0000313" key="11">
    <source>
        <dbReference type="Proteomes" id="UP000658690"/>
    </source>
</evidence>
<accession>A0ABX1ZBU8</accession>
<dbReference type="InterPro" id="IPR057336">
    <property type="entry name" value="GerAC_N"/>
</dbReference>
<dbReference type="InterPro" id="IPR008844">
    <property type="entry name" value="Spore_GerAC-like"/>
</dbReference>
<evidence type="ECO:0000256" key="7">
    <source>
        <dbReference type="ARBA" id="ARBA00023288"/>
    </source>
</evidence>
<feature type="domain" description="Spore germination protein N-terminal" evidence="9">
    <location>
        <begin position="50"/>
        <end position="225"/>
    </location>
</feature>
<keyword evidence="4" id="KW-0732">Signal</keyword>
<gene>
    <name evidence="10" type="ORF">GC102_34510</name>
</gene>
<dbReference type="Pfam" id="PF05504">
    <property type="entry name" value="Spore_GerAC"/>
    <property type="match status" value="1"/>
</dbReference>
<evidence type="ECO:0000256" key="3">
    <source>
        <dbReference type="ARBA" id="ARBA00022544"/>
    </source>
</evidence>
<sequence length="422" mass="47137">MLYCGYLGGIAQKETNVSEFRKEKLQMLPNIKRIFIFILSVVLLTGCWGRREVNDIAIVTATGIDLMENDFIRVTLLLAVPRLIGTSSANGGGDSKLDVTAGWVVSEQGKTVMDAYNNLQGKLPRKIFFSHNRVIVIGEKLARNGTLPTLDFFIRNRQSQLKSTIIVTKFEATDVLKFKPKFEKLASEVMKGELHENSGTSVQLGRFITMLMDEGQEAYAPQISIVPSEKGGDGSTNLMVSKGAAVFQDDRLIGWLDDMEIMELLWLRNEKQDGVVTLEIPKKWGGGYASAEMTNVHSKVVPIAQNGTVTVDIEISSLLNVYENTSRLDLNSSDDRAVLNSLFAKEVKGNIEMLCTKVQKELRSDIFGIGQNMYKQDPHLWKTNYANNWRTMFPDIEVNTLAKIKIIQTGLIGKGAMKEDMR</sequence>
<keyword evidence="3" id="KW-0309">Germination</keyword>
<dbReference type="Pfam" id="PF25198">
    <property type="entry name" value="Spore_GerAC_N"/>
    <property type="match status" value="1"/>
</dbReference>
<evidence type="ECO:0000313" key="10">
    <source>
        <dbReference type="EMBL" id="NOU90806.1"/>
    </source>
</evidence>
<dbReference type="InterPro" id="IPR046953">
    <property type="entry name" value="Spore_GerAC-like_C"/>
</dbReference>
<reference evidence="10 11" key="1">
    <citation type="submission" date="2019-10" db="EMBL/GenBank/DDBJ databases">
        <title>Description of Paenibacillus choica sp. nov.</title>
        <authorList>
            <person name="Carlier A."/>
            <person name="Qi S."/>
        </authorList>
    </citation>
    <scope>NUCLEOTIDE SEQUENCE [LARGE SCALE GENOMIC DNA]</scope>
    <source>
        <strain evidence="10 11">LMG 31460</strain>
    </source>
</reference>
<keyword evidence="11" id="KW-1185">Reference proteome</keyword>
<keyword evidence="5" id="KW-0472">Membrane</keyword>
<comment type="subcellular location">
    <subcellularLocation>
        <location evidence="1">Membrane</location>
        <topology evidence="1">Lipid-anchor</topology>
    </subcellularLocation>
</comment>
<dbReference type="InterPro" id="IPR038501">
    <property type="entry name" value="Spore_GerAC_C_sf"/>
</dbReference>
<keyword evidence="7" id="KW-0449">Lipoprotein</keyword>
<dbReference type="EMBL" id="WHOC01000176">
    <property type="protein sequence ID" value="NOU90806.1"/>
    <property type="molecule type" value="Genomic_DNA"/>
</dbReference>
<dbReference type="Gene3D" id="3.30.300.210">
    <property type="entry name" value="Nutrient germinant receptor protein C, domain 3"/>
    <property type="match status" value="1"/>
</dbReference>
<evidence type="ECO:0000256" key="1">
    <source>
        <dbReference type="ARBA" id="ARBA00004635"/>
    </source>
</evidence>